<name>A0AA49FM18_9PROT</name>
<dbReference type="EMBL" id="CP107246">
    <property type="protein sequence ID" value="WIM06258.1"/>
    <property type="molecule type" value="Genomic_DNA"/>
</dbReference>
<organism evidence="2">
    <name type="scientific">Candidatus Nitricoxidivorans perseverans</name>
    <dbReference type="NCBI Taxonomy" id="2975601"/>
    <lineage>
        <taxon>Bacteria</taxon>
        <taxon>Pseudomonadati</taxon>
        <taxon>Pseudomonadota</taxon>
        <taxon>Betaproteobacteria</taxon>
        <taxon>Nitrosomonadales</taxon>
        <taxon>Sterolibacteriaceae</taxon>
        <taxon>Candidatus Nitricoxidivorans</taxon>
    </lineage>
</organism>
<evidence type="ECO:0000313" key="2">
    <source>
        <dbReference type="EMBL" id="WIM06258.1"/>
    </source>
</evidence>
<dbReference type="KEGG" id="npv:OHM77_02905"/>
<protein>
    <submittedName>
        <fullName evidence="2">DUF2934 domain-containing protein</fullName>
    </submittedName>
</protein>
<gene>
    <name evidence="2" type="ORF">OHM77_02905</name>
</gene>
<dbReference type="Proteomes" id="UP001234916">
    <property type="component" value="Chromosome"/>
</dbReference>
<dbReference type="InterPro" id="IPR021327">
    <property type="entry name" value="DUF2934"/>
</dbReference>
<dbReference type="Pfam" id="PF11154">
    <property type="entry name" value="DUF2934"/>
    <property type="match status" value="1"/>
</dbReference>
<evidence type="ECO:0000256" key="1">
    <source>
        <dbReference type="SAM" id="MobiDB-lite"/>
    </source>
</evidence>
<proteinExistence type="predicted"/>
<reference evidence="2" key="1">
    <citation type="journal article" date="2023" name="Nat. Microbiol.">
        <title>Enrichment and characterization of a nitric oxide-reducing microbial community in a continuous bioreactor.</title>
        <authorList>
            <person name="Garrido-Amador P."/>
            <person name="Stortenbeker N."/>
            <person name="Wessels H.J.C.T."/>
            <person name="Speth D.R."/>
            <person name="Garcia-Heredia I."/>
            <person name="Kartal B."/>
        </authorList>
    </citation>
    <scope>NUCLEOTIDE SEQUENCE</scope>
    <source>
        <strain evidence="2">MAG1</strain>
    </source>
</reference>
<feature type="region of interest" description="Disordered" evidence="1">
    <location>
        <begin position="1"/>
        <end position="24"/>
    </location>
</feature>
<dbReference type="AlphaFoldDB" id="A0AA49FM18"/>
<sequence length="72" mass="8075">MTKPRRNSTETQQQETPVVQAGVTPTEHEQMVAVAAYYLAEQRGFSSGQEMEDWLRAEKDIESLMAGTDAEN</sequence>
<accession>A0AA49FM18</accession>